<organism evidence="5 6">
    <name type="scientific">Paenibacillus hodogayensis</name>
    <dbReference type="NCBI Taxonomy" id="279208"/>
    <lineage>
        <taxon>Bacteria</taxon>
        <taxon>Bacillati</taxon>
        <taxon>Bacillota</taxon>
        <taxon>Bacilli</taxon>
        <taxon>Bacillales</taxon>
        <taxon>Paenibacillaceae</taxon>
        <taxon>Paenibacillus</taxon>
    </lineage>
</organism>
<feature type="domain" description="HTH lacI-type" evidence="4">
    <location>
        <begin position="2"/>
        <end position="56"/>
    </location>
</feature>
<evidence type="ECO:0000259" key="4">
    <source>
        <dbReference type="PROSITE" id="PS50932"/>
    </source>
</evidence>
<dbReference type="InterPro" id="IPR000843">
    <property type="entry name" value="HTH_LacI"/>
</dbReference>
<keyword evidence="3" id="KW-0804">Transcription</keyword>
<dbReference type="SUPFAM" id="SSF47413">
    <property type="entry name" value="lambda repressor-like DNA-binding domains"/>
    <property type="match status" value="1"/>
</dbReference>
<dbReference type="CDD" id="cd06267">
    <property type="entry name" value="PBP1_LacI_sugar_binding-like"/>
    <property type="match status" value="1"/>
</dbReference>
<name>A0ABV5W600_9BACL</name>
<dbReference type="Pfam" id="PF00356">
    <property type="entry name" value="LacI"/>
    <property type="match status" value="1"/>
</dbReference>
<evidence type="ECO:0000256" key="3">
    <source>
        <dbReference type="ARBA" id="ARBA00023163"/>
    </source>
</evidence>
<comment type="caution">
    <text evidence="5">The sequence shown here is derived from an EMBL/GenBank/DDBJ whole genome shotgun (WGS) entry which is preliminary data.</text>
</comment>
<reference evidence="5 6" key="1">
    <citation type="submission" date="2024-09" db="EMBL/GenBank/DDBJ databases">
        <authorList>
            <person name="Sun Q."/>
            <person name="Mori K."/>
        </authorList>
    </citation>
    <scope>NUCLEOTIDE SEQUENCE [LARGE SCALE GENOMIC DNA]</scope>
    <source>
        <strain evidence="5 6">JCM 12520</strain>
    </source>
</reference>
<dbReference type="PROSITE" id="PS00356">
    <property type="entry name" value="HTH_LACI_1"/>
    <property type="match status" value="1"/>
</dbReference>
<dbReference type="CDD" id="cd01392">
    <property type="entry name" value="HTH_LacI"/>
    <property type="match status" value="1"/>
</dbReference>
<dbReference type="GO" id="GO:0003677">
    <property type="term" value="F:DNA binding"/>
    <property type="evidence" value="ECO:0007669"/>
    <property type="project" value="UniProtKB-KW"/>
</dbReference>
<sequence>MITLKDIAKAAGVTAATVSRALNNEPGVKDRTRTKIIALAKEMNYLSGPAAKRKAETRQGSIGVLWNRPYGLFFNHLCLELQRQAALRDHYTIVSFAKPDEALRHFNDHLVDKAIYWCGPGWKPSLEFLQAKQQFRGNMLMLGGASLDGTHRLEVDRKDAMLKAVRHLAGLGHRRIAFVGSASDKQMGYTIGLLENQLEYDPDFLMNCHTDIELSQEQVAKVLRKNDPDRATAVIVDSHGNLFSFIQAIRKLGLRVPEDFSLIVYESIPETEKLLDVPITYVGPNVRELAERSIGLLLGDDPLSEGEWHNQTIYPELIVRHTTATPPG</sequence>
<dbReference type="PROSITE" id="PS50932">
    <property type="entry name" value="HTH_LACI_2"/>
    <property type="match status" value="1"/>
</dbReference>
<evidence type="ECO:0000313" key="5">
    <source>
        <dbReference type="EMBL" id="MFB9755631.1"/>
    </source>
</evidence>
<dbReference type="InterPro" id="IPR046335">
    <property type="entry name" value="LacI/GalR-like_sensor"/>
</dbReference>
<keyword evidence="1" id="KW-0805">Transcription regulation</keyword>
<evidence type="ECO:0000256" key="2">
    <source>
        <dbReference type="ARBA" id="ARBA00023125"/>
    </source>
</evidence>
<dbReference type="Gene3D" id="3.40.50.2300">
    <property type="match status" value="2"/>
</dbReference>
<evidence type="ECO:0000313" key="6">
    <source>
        <dbReference type="Proteomes" id="UP001589619"/>
    </source>
</evidence>
<dbReference type="InterPro" id="IPR010982">
    <property type="entry name" value="Lambda_DNA-bd_dom_sf"/>
</dbReference>
<dbReference type="SUPFAM" id="SSF53822">
    <property type="entry name" value="Periplasmic binding protein-like I"/>
    <property type="match status" value="1"/>
</dbReference>
<dbReference type="Gene3D" id="1.10.260.40">
    <property type="entry name" value="lambda repressor-like DNA-binding domains"/>
    <property type="match status" value="1"/>
</dbReference>
<accession>A0ABV5W600</accession>
<dbReference type="EMBL" id="JBHMAG010000018">
    <property type="protein sequence ID" value="MFB9755631.1"/>
    <property type="molecule type" value="Genomic_DNA"/>
</dbReference>
<dbReference type="SMART" id="SM00354">
    <property type="entry name" value="HTH_LACI"/>
    <property type="match status" value="1"/>
</dbReference>
<proteinExistence type="predicted"/>
<gene>
    <name evidence="5" type="ORF">ACFFNY_28975</name>
</gene>
<dbReference type="InterPro" id="IPR028082">
    <property type="entry name" value="Peripla_BP_I"/>
</dbReference>
<dbReference type="PANTHER" id="PTHR30146:SF138">
    <property type="entry name" value="TRANSCRIPTIONAL REGULATORY PROTEIN"/>
    <property type="match status" value="1"/>
</dbReference>
<evidence type="ECO:0000256" key="1">
    <source>
        <dbReference type="ARBA" id="ARBA00023015"/>
    </source>
</evidence>
<dbReference type="RefSeq" id="WP_344908705.1">
    <property type="nucleotide sequence ID" value="NZ_BAAAYO010000006.1"/>
</dbReference>
<dbReference type="Proteomes" id="UP001589619">
    <property type="component" value="Unassembled WGS sequence"/>
</dbReference>
<dbReference type="PANTHER" id="PTHR30146">
    <property type="entry name" value="LACI-RELATED TRANSCRIPTIONAL REPRESSOR"/>
    <property type="match status" value="1"/>
</dbReference>
<dbReference type="Pfam" id="PF13377">
    <property type="entry name" value="Peripla_BP_3"/>
    <property type="match status" value="1"/>
</dbReference>
<protein>
    <submittedName>
        <fullName evidence="5">LacI family DNA-binding transcriptional regulator</fullName>
    </submittedName>
</protein>
<dbReference type="PRINTS" id="PR00036">
    <property type="entry name" value="HTHLACI"/>
</dbReference>
<keyword evidence="6" id="KW-1185">Reference proteome</keyword>
<keyword evidence="2 5" id="KW-0238">DNA-binding</keyword>